<evidence type="ECO:0000313" key="2">
    <source>
        <dbReference type="Proteomes" id="UP000008177"/>
    </source>
</evidence>
<gene>
    <name evidence="1" type="ORF">BofuT4_uP015260.1</name>
</gene>
<organism evidence="1 2">
    <name type="scientific">Botryotinia fuckeliana (strain T4)</name>
    <name type="common">Noble rot fungus</name>
    <name type="synonym">Botrytis cinerea</name>
    <dbReference type="NCBI Taxonomy" id="999810"/>
    <lineage>
        <taxon>Eukaryota</taxon>
        <taxon>Fungi</taxon>
        <taxon>Dikarya</taxon>
        <taxon>Ascomycota</taxon>
        <taxon>Pezizomycotina</taxon>
        <taxon>Leotiomycetes</taxon>
        <taxon>Helotiales</taxon>
        <taxon>Sclerotiniaceae</taxon>
        <taxon>Botrytis</taxon>
    </lineage>
</organism>
<evidence type="ECO:0000313" key="1">
    <source>
        <dbReference type="EMBL" id="CCD51220.1"/>
    </source>
</evidence>
<accession>G2YHN3</accession>
<sequence length="95" mass="10934">MPPMPPMPPMPLSPKPIENPVSSQRGLCLVYEATSKRRRDLALLPQWSEFSTPSYEGQSMFPVRIPMFHVPYLFQKNVYSCHLIFPKGLTVLCRK</sequence>
<dbReference type="HOGENOM" id="CLU_2372539_0_0_1"/>
<proteinExistence type="predicted"/>
<dbReference type="EMBL" id="FQ790337">
    <property type="protein sequence ID" value="CCD51220.1"/>
    <property type="molecule type" value="Genomic_DNA"/>
</dbReference>
<name>G2YHN3_BOTF4</name>
<dbReference type="AlphaFoldDB" id="G2YHN3"/>
<reference evidence="2" key="1">
    <citation type="journal article" date="2011" name="PLoS Genet.">
        <title>Genomic analysis of the necrotrophic fungal pathogens Sclerotinia sclerotiorum and Botrytis cinerea.</title>
        <authorList>
            <person name="Amselem J."/>
            <person name="Cuomo C.A."/>
            <person name="van Kan J.A."/>
            <person name="Viaud M."/>
            <person name="Benito E.P."/>
            <person name="Couloux A."/>
            <person name="Coutinho P.M."/>
            <person name="de Vries R.P."/>
            <person name="Dyer P.S."/>
            <person name="Fillinger S."/>
            <person name="Fournier E."/>
            <person name="Gout L."/>
            <person name="Hahn M."/>
            <person name="Kohn L."/>
            <person name="Lapalu N."/>
            <person name="Plummer K.M."/>
            <person name="Pradier J.M."/>
            <person name="Quevillon E."/>
            <person name="Sharon A."/>
            <person name="Simon A."/>
            <person name="ten Have A."/>
            <person name="Tudzynski B."/>
            <person name="Tudzynski P."/>
            <person name="Wincker P."/>
            <person name="Andrew M."/>
            <person name="Anthouard V."/>
            <person name="Beever R.E."/>
            <person name="Beffa R."/>
            <person name="Benoit I."/>
            <person name="Bouzid O."/>
            <person name="Brault B."/>
            <person name="Chen Z."/>
            <person name="Choquer M."/>
            <person name="Collemare J."/>
            <person name="Cotton P."/>
            <person name="Danchin E.G."/>
            <person name="Da Silva C."/>
            <person name="Gautier A."/>
            <person name="Giraud C."/>
            <person name="Giraud T."/>
            <person name="Gonzalez C."/>
            <person name="Grossetete S."/>
            <person name="Guldener U."/>
            <person name="Henrissat B."/>
            <person name="Howlett B.J."/>
            <person name="Kodira C."/>
            <person name="Kretschmer M."/>
            <person name="Lappartient A."/>
            <person name="Leroch M."/>
            <person name="Levis C."/>
            <person name="Mauceli E."/>
            <person name="Neuveglise C."/>
            <person name="Oeser B."/>
            <person name="Pearson M."/>
            <person name="Poulain J."/>
            <person name="Poussereau N."/>
            <person name="Quesneville H."/>
            <person name="Rascle C."/>
            <person name="Schumacher J."/>
            <person name="Segurens B."/>
            <person name="Sexton A."/>
            <person name="Silva E."/>
            <person name="Sirven C."/>
            <person name="Soanes D.M."/>
            <person name="Talbot N.J."/>
            <person name="Templeton M."/>
            <person name="Yandava C."/>
            <person name="Yarden O."/>
            <person name="Zeng Q."/>
            <person name="Rollins J.A."/>
            <person name="Lebrun M.H."/>
            <person name="Dickman M."/>
        </authorList>
    </citation>
    <scope>NUCLEOTIDE SEQUENCE [LARGE SCALE GENOMIC DNA]</scope>
    <source>
        <strain evidence="2">T4</strain>
    </source>
</reference>
<protein>
    <submittedName>
        <fullName evidence="1">Uncharacterized protein</fullName>
    </submittedName>
</protein>
<dbReference type="InParanoid" id="G2YHN3"/>
<dbReference type="Proteomes" id="UP000008177">
    <property type="component" value="Unplaced contigs"/>
</dbReference>